<feature type="transmembrane region" description="Helical" evidence="5">
    <location>
        <begin position="89"/>
        <end position="107"/>
    </location>
</feature>
<dbReference type="PROSITE" id="PS50850">
    <property type="entry name" value="MFS"/>
    <property type="match status" value="1"/>
</dbReference>
<feature type="transmembrane region" description="Helical" evidence="5">
    <location>
        <begin position="230"/>
        <end position="249"/>
    </location>
</feature>
<sequence length="406" mass="41335">MTSPTPAGTRRPQALPGAGLRRSLMLLMAVACGVVVANLYYIQPLLPDLARDFGVAPGAVGSGVVVTQVGYAVGLVLLVPLGDLVAQRVLVVTMLAVGAVALAATSLAGGPAALLACLVVVGLASTAINVLIQLAASLARPQERGKAVGTLMTGLLLGVLLARTVSGAVGDAAGWRVVYAGAAVLLALLAAVMRLALPDLPARRGARYPELLRSVVALVRSERFLRRRMAFGLLGFASFQLLWTALPFLLSAEPYGYSATGIGMFGLIGAAGVLCAQVAGRLLDRGLAHPVTGVLVLLLAVAWAANAAGATLLVPLLVGIVLLDVGVQGVHVLNQTQIYAYPDAVRARVTTAYMTSYFLGGALGGGLAVLLVQHAGWTGVCVAGGVLALLAAALWATDRGIAPVRT</sequence>
<feature type="transmembrane region" description="Helical" evidence="5">
    <location>
        <begin position="54"/>
        <end position="77"/>
    </location>
</feature>
<dbReference type="CDD" id="cd17324">
    <property type="entry name" value="MFS_NepI_like"/>
    <property type="match status" value="1"/>
</dbReference>
<evidence type="ECO:0000256" key="3">
    <source>
        <dbReference type="ARBA" id="ARBA00022989"/>
    </source>
</evidence>
<dbReference type="Gene3D" id="1.20.1250.20">
    <property type="entry name" value="MFS general substrate transporter like domains"/>
    <property type="match status" value="1"/>
</dbReference>
<dbReference type="RefSeq" id="WP_344038573.1">
    <property type="nucleotide sequence ID" value="NZ_BAAAKE010000012.1"/>
</dbReference>
<dbReference type="PANTHER" id="PTHR42910:SF1">
    <property type="entry name" value="MAJOR FACILITATOR SUPERFAMILY (MFS) PROFILE DOMAIN-CONTAINING PROTEIN"/>
    <property type="match status" value="1"/>
</dbReference>
<feature type="transmembrane region" description="Helical" evidence="5">
    <location>
        <begin position="255"/>
        <end position="275"/>
    </location>
</feature>
<dbReference type="InterPro" id="IPR011701">
    <property type="entry name" value="MFS"/>
</dbReference>
<dbReference type="PANTHER" id="PTHR42910">
    <property type="entry name" value="TRANSPORTER SCO4007-RELATED"/>
    <property type="match status" value="1"/>
</dbReference>
<gene>
    <name evidence="7" type="ORF">ACFPFM_10115</name>
</gene>
<feature type="transmembrane region" description="Helical" evidence="5">
    <location>
        <begin position="312"/>
        <end position="333"/>
    </location>
</feature>
<protein>
    <submittedName>
        <fullName evidence="7">MFS transporter</fullName>
    </submittedName>
</protein>
<evidence type="ECO:0000313" key="7">
    <source>
        <dbReference type="EMBL" id="MFC5054112.1"/>
    </source>
</evidence>
<feature type="transmembrane region" description="Helical" evidence="5">
    <location>
        <begin position="287"/>
        <end position="306"/>
    </location>
</feature>
<keyword evidence="2 5" id="KW-0812">Transmembrane</keyword>
<dbReference type="InterPro" id="IPR020846">
    <property type="entry name" value="MFS_dom"/>
</dbReference>
<dbReference type="Pfam" id="PF07690">
    <property type="entry name" value="MFS_1"/>
    <property type="match status" value="1"/>
</dbReference>
<dbReference type="SUPFAM" id="SSF103473">
    <property type="entry name" value="MFS general substrate transporter"/>
    <property type="match status" value="1"/>
</dbReference>
<dbReference type="EMBL" id="JBHSJB010000008">
    <property type="protein sequence ID" value="MFC5054112.1"/>
    <property type="molecule type" value="Genomic_DNA"/>
</dbReference>
<keyword evidence="3 5" id="KW-1133">Transmembrane helix</keyword>
<evidence type="ECO:0000256" key="2">
    <source>
        <dbReference type="ARBA" id="ARBA00022692"/>
    </source>
</evidence>
<comment type="subcellular location">
    <subcellularLocation>
        <location evidence="1">Cell membrane</location>
        <topology evidence="1">Multi-pass membrane protein</topology>
    </subcellularLocation>
</comment>
<evidence type="ECO:0000256" key="1">
    <source>
        <dbReference type="ARBA" id="ARBA00004651"/>
    </source>
</evidence>
<dbReference type="InterPro" id="IPR036259">
    <property type="entry name" value="MFS_trans_sf"/>
</dbReference>
<evidence type="ECO:0000259" key="6">
    <source>
        <dbReference type="PROSITE" id="PS50850"/>
    </source>
</evidence>
<dbReference type="Proteomes" id="UP001595833">
    <property type="component" value="Unassembled WGS sequence"/>
</dbReference>
<evidence type="ECO:0000313" key="8">
    <source>
        <dbReference type="Proteomes" id="UP001595833"/>
    </source>
</evidence>
<keyword evidence="8" id="KW-1185">Reference proteome</keyword>
<feature type="transmembrane region" description="Helical" evidence="5">
    <location>
        <begin position="113"/>
        <end position="135"/>
    </location>
</feature>
<reference evidence="8" key="1">
    <citation type="journal article" date="2019" name="Int. J. Syst. Evol. Microbiol.">
        <title>The Global Catalogue of Microorganisms (GCM) 10K type strain sequencing project: providing services to taxonomists for standard genome sequencing and annotation.</title>
        <authorList>
            <consortium name="The Broad Institute Genomics Platform"/>
            <consortium name="The Broad Institute Genome Sequencing Center for Infectious Disease"/>
            <person name="Wu L."/>
            <person name="Ma J."/>
        </authorList>
    </citation>
    <scope>NUCLEOTIDE SEQUENCE [LARGE SCALE GENOMIC DNA]</scope>
    <source>
        <strain evidence="8">KCTC 12848</strain>
    </source>
</reference>
<feature type="transmembrane region" description="Helical" evidence="5">
    <location>
        <begin position="147"/>
        <end position="165"/>
    </location>
</feature>
<proteinExistence type="predicted"/>
<feature type="transmembrane region" description="Helical" evidence="5">
    <location>
        <begin position="377"/>
        <end position="396"/>
    </location>
</feature>
<accession>A0ABV9XXF6</accession>
<evidence type="ECO:0000256" key="5">
    <source>
        <dbReference type="SAM" id="Phobius"/>
    </source>
</evidence>
<feature type="transmembrane region" description="Helical" evidence="5">
    <location>
        <begin position="24"/>
        <end position="42"/>
    </location>
</feature>
<feature type="transmembrane region" description="Helical" evidence="5">
    <location>
        <begin position="177"/>
        <end position="197"/>
    </location>
</feature>
<name>A0ABV9XXF6_9PSEU</name>
<comment type="caution">
    <text evidence="7">The sequence shown here is derived from an EMBL/GenBank/DDBJ whole genome shotgun (WGS) entry which is preliminary data.</text>
</comment>
<keyword evidence="4 5" id="KW-0472">Membrane</keyword>
<organism evidence="7 8">
    <name type="scientific">Saccharothrix xinjiangensis</name>
    <dbReference type="NCBI Taxonomy" id="204798"/>
    <lineage>
        <taxon>Bacteria</taxon>
        <taxon>Bacillati</taxon>
        <taxon>Actinomycetota</taxon>
        <taxon>Actinomycetes</taxon>
        <taxon>Pseudonocardiales</taxon>
        <taxon>Pseudonocardiaceae</taxon>
        <taxon>Saccharothrix</taxon>
    </lineage>
</organism>
<feature type="transmembrane region" description="Helical" evidence="5">
    <location>
        <begin position="354"/>
        <end position="371"/>
    </location>
</feature>
<evidence type="ECO:0000256" key="4">
    <source>
        <dbReference type="ARBA" id="ARBA00023136"/>
    </source>
</evidence>
<feature type="domain" description="Major facilitator superfamily (MFS) profile" evidence="6">
    <location>
        <begin position="24"/>
        <end position="406"/>
    </location>
</feature>